<comment type="caution">
    <text evidence="1">The sequence shown here is derived from an EMBL/GenBank/DDBJ whole genome shotgun (WGS) entry which is preliminary data.</text>
</comment>
<dbReference type="Proteomes" id="UP000178774">
    <property type="component" value="Unassembled WGS sequence"/>
</dbReference>
<dbReference type="Gene3D" id="3.90.79.10">
    <property type="entry name" value="Nucleoside Triphosphate Pyrophosphohydrolase"/>
    <property type="match status" value="1"/>
</dbReference>
<organism evidence="1 2">
    <name type="scientific">Candidatus Staskawiczbacteria bacterium RIFCSPHIGHO2_01_FULL_41_41</name>
    <dbReference type="NCBI Taxonomy" id="1802203"/>
    <lineage>
        <taxon>Bacteria</taxon>
        <taxon>Candidatus Staskawicziibacteriota</taxon>
    </lineage>
</organism>
<gene>
    <name evidence="1" type="ORF">A2822_02595</name>
</gene>
<sequence length="261" mass="29455">MKSQQEMKESLHEISWEEGKVVTVAQGSYRHRLVIHCTEGGRQKAVFADGQEHKYAGYFEFVNAKDEWIKQGAGMVPVLPDNRFIMVVEQRPAQSRFPVRPTVAKIAGREVDLRAFGPHSSLEFPGGAVEPGQGLKSGFIAELTDETGIPDQSALWYSCLRPICPYGSDLALEQYFGVVFLSGFKYEPYVAEDGGLQVFALNKDEVEYNIHKGVIRSGQAALLQWFFYKEVRRARIDPAYEKTLREDGYLAVEEVKIVKLK</sequence>
<name>A0A1G2HU28_9BACT</name>
<dbReference type="AlphaFoldDB" id="A0A1G2HU28"/>
<evidence type="ECO:0008006" key="3">
    <source>
        <dbReference type="Google" id="ProtNLM"/>
    </source>
</evidence>
<reference evidence="1 2" key="1">
    <citation type="journal article" date="2016" name="Nat. Commun.">
        <title>Thousands of microbial genomes shed light on interconnected biogeochemical processes in an aquifer system.</title>
        <authorList>
            <person name="Anantharaman K."/>
            <person name="Brown C.T."/>
            <person name="Hug L.A."/>
            <person name="Sharon I."/>
            <person name="Castelle C.J."/>
            <person name="Probst A.J."/>
            <person name="Thomas B.C."/>
            <person name="Singh A."/>
            <person name="Wilkins M.J."/>
            <person name="Karaoz U."/>
            <person name="Brodie E.L."/>
            <person name="Williams K.H."/>
            <person name="Hubbard S.S."/>
            <person name="Banfield J.F."/>
        </authorList>
    </citation>
    <scope>NUCLEOTIDE SEQUENCE [LARGE SCALE GENOMIC DNA]</scope>
</reference>
<evidence type="ECO:0000313" key="2">
    <source>
        <dbReference type="Proteomes" id="UP000178774"/>
    </source>
</evidence>
<dbReference type="EMBL" id="MHOP01000023">
    <property type="protein sequence ID" value="OGZ65378.1"/>
    <property type="molecule type" value="Genomic_DNA"/>
</dbReference>
<accession>A0A1G2HU28</accession>
<dbReference type="InterPro" id="IPR015797">
    <property type="entry name" value="NUDIX_hydrolase-like_dom_sf"/>
</dbReference>
<protein>
    <recommendedName>
        <fullName evidence="3">Nudix hydrolase domain-containing protein</fullName>
    </recommendedName>
</protein>
<evidence type="ECO:0000313" key="1">
    <source>
        <dbReference type="EMBL" id="OGZ65378.1"/>
    </source>
</evidence>
<proteinExistence type="predicted"/>
<dbReference type="SUPFAM" id="SSF55811">
    <property type="entry name" value="Nudix"/>
    <property type="match status" value="1"/>
</dbReference>